<dbReference type="GO" id="GO:0006508">
    <property type="term" value="P:proteolysis"/>
    <property type="evidence" value="ECO:0007669"/>
    <property type="project" value="InterPro"/>
</dbReference>
<accession>A0A0L8G3W5</accession>
<dbReference type="GO" id="GO:0004252">
    <property type="term" value="F:serine-type endopeptidase activity"/>
    <property type="evidence" value="ECO:0007669"/>
    <property type="project" value="InterPro"/>
</dbReference>
<organism evidence="4">
    <name type="scientific">Octopus bimaculoides</name>
    <name type="common">California two-spotted octopus</name>
    <dbReference type="NCBI Taxonomy" id="37653"/>
    <lineage>
        <taxon>Eukaryota</taxon>
        <taxon>Metazoa</taxon>
        <taxon>Spiralia</taxon>
        <taxon>Lophotrochozoa</taxon>
        <taxon>Mollusca</taxon>
        <taxon>Cephalopoda</taxon>
        <taxon>Coleoidea</taxon>
        <taxon>Octopodiformes</taxon>
        <taxon>Octopoda</taxon>
        <taxon>Incirrata</taxon>
        <taxon>Octopodidae</taxon>
        <taxon>Octopus</taxon>
    </lineage>
</organism>
<name>A0A0L8G3W5_OCTBM</name>
<dbReference type="SMART" id="SM00202">
    <property type="entry name" value="SR"/>
    <property type="match status" value="1"/>
</dbReference>
<keyword evidence="1 2" id="KW-1015">Disulfide bond</keyword>
<dbReference type="SUPFAM" id="SSF50494">
    <property type="entry name" value="Trypsin-like serine proteases"/>
    <property type="match status" value="1"/>
</dbReference>
<dbReference type="InterPro" id="IPR018114">
    <property type="entry name" value="TRYPSIN_HIS"/>
</dbReference>
<dbReference type="Pfam" id="PF00089">
    <property type="entry name" value="Trypsin"/>
    <property type="match status" value="1"/>
</dbReference>
<dbReference type="InterPro" id="IPR001190">
    <property type="entry name" value="SRCR"/>
</dbReference>
<dbReference type="OrthoDB" id="6339452at2759"/>
<dbReference type="InterPro" id="IPR009003">
    <property type="entry name" value="Peptidase_S1_PA"/>
</dbReference>
<dbReference type="GO" id="GO:0016020">
    <property type="term" value="C:membrane"/>
    <property type="evidence" value="ECO:0007669"/>
    <property type="project" value="InterPro"/>
</dbReference>
<dbReference type="Gene3D" id="3.10.250.10">
    <property type="entry name" value="SRCR-like domain"/>
    <property type="match status" value="1"/>
</dbReference>
<dbReference type="PROSITE" id="PS00134">
    <property type="entry name" value="TRYPSIN_HIS"/>
    <property type="match status" value="1"/>
</dbReference>
<evidence type="ECO:0000256" key="1">
    <source>
        <dbReference type="ARBA" id="ARBA00023157"/>
    </source>
</evidence>
<sequence length="208" mass="23320">MAMLEIVYFMCHLHRSQSSGTGNELARMSFHVPLAQVPGRSGIALPGGIYGKGNGVIWYDELNCYGIEDSIEFCKGNPRGKHDCDHIEDVSVQCYRDAITTTTSPTTTTVASATTVAPVCGKVPRLIKTKYADRAVDKISYSKLVKEDAAYGRYPWQVAVERITTYSNLHYSTEYFCGGTILHNDWIISAAHCFVYVFLHKFHQFEFL</sequence>
<dbReference type="InterPro" id="IPR001254">
    <property type="entry name" value="Trypsin_dom"/>
</dbReference>
<dbReference type="InterPro" id="IPR043504">
    <property type="entry name" value="Peptidase_S1_PA_chymotrypsin"/>
</dbReference>
<evidence type="ECO:0000256" key="2">
    <source>
        <dbReference type="PROSITE-ProRule" id="PRU00196"/>
    </source>
</evidence>
<comment type="caution">
    <text evidence="2">Lacks conserved residue(s) required for the propagation of feature annotation.</text>
</comment>
<dbReference type="PROSITE" id="PS50287">
    <property type="entry name" value="SRCR_2"/>
    <property type="match status" value="1"/>
</dbReference>
<dbReference type="PANTHER" id="PTHR48071:SF18">
    <property type="entry name" value="DELETED IN MALIGNANT BRAIN TUMORS 1 PROTEIN-RELATED"/>
    <property type="match status" value="1"/>
</dbReference>
<reference evidence="4" key="1">
    <citation type="submission" date="2015-07" db="EMBL/GenBank/DDBJ databases">
        <title>MeaNS - Measles Nucleotide Surveillance Program.</title>
        <authorList>
            <person name="Tran T."/>
            <person name="Druce J."/>
        </authorList>
    </citation>
    <scope>NUCLEOTIDE SEQUENCE</scope>
    <source>
        <strain evidence="4">UCB-OBI-ISO-001</strain>
        <tissue evidence="4">Gonad</tissue>
    </source>
</reference>
<dbReference type="STRING" id="37653.A0A0L8G3W5"/>
<protein>
    <recommendedName>
        <fullName evidence="3">SRCR domain-containing protein</fullName>
    </recommendedName>
</protein>
<dbReference type="EMBL" id="KQ424018">
    <property type="protein sequence ID" value="KOF71711.1"/>
    <property type="molecule type" value="Genomic_DNA"/>
</dbReference>
<feature type="disulfide bond" evidence="2">
    <location>
        <begin position="64"/>
        <end position="74"/>
    </location>
</feature>
<dbReference type="PANTHER" id="PTHR48071">
    <property type="entry name" value="SRCR DOMAIN-CONTAINING PROTEIN"/>
    <property type="match status" value="1"/>
</dbReference>
<gene>
    <name evidence="4" type="ORF">OCBIM_22000608mg</name>
</gene>
<dbReference type="Pfam" id="PF00530">
    <property type="entry name" value="SRCR"/>
    <property type="match status" value="1"/>
</dbReference>
<feature type="domain" description="SRCR" evidence="3">
    <location>
        <begin position="50"/>
        <end position="95"/>
    </location>
</feature>
<dbReference type="SUPFAM" id="SSF56487">
    <property type="entry name" value="SRCR-like"/>
    <property type="match status" value="1"/>
</dbReference>
<evidence type="ECO:0000313" key="4">
    <source>
        <dbReference type="EMBL" id="KOF71711.1"/>
    </source>
</evidence>
<evidence type="ECO:0000259" key="3">
    <source>
        <dbReference type="PROSITE" id="PS50287"/>
    </source>
</evidence>
<dbReference type="InterPro" id="IPR036772">
    <property type="entry name" value="SRCR-like_dom_sf"/>
</dbReference>
<proteinExistence type="predicted"/>
<dbReference type="Gene3D" id="2.40.10.10">
    <property type="entry name" value="Trypsin-like serine proteases"/>
    <property type="match status" value="1"/>
</dbReference>
<dbReference type="AlphaFoldDB" id="A0A0L8G3W5"/>